<dbReference type="Proteomes" id="UP001056634">
    <property type="component" value="Segment"/>
</dbReference>
<gene>
    <name evidence="1" type="ORF">MARCHEWKA_03100</name>
</gene>
<evidence type="ECO:0000313" key="1">
    <source>
        <dbReference type="EMBL" id="UTC28822.1"/>
    </source>
</evidence>
<proteinExistence type="predicted"/>
<sequence length="91" mass="10110">MTGEPTRAELETVAIALYESDCRSFDKGKASWHSGGLSTQADQVRAAVVATAGYAPWAALERRERALWRAKALNLLQESHPLDEIDDGYRY</sequence>
<protein>
    <submittedName>
        <fullName evidence="1">Uncharacterized protein</fullName>
    </submittedName>
</protein>
<dbReference type="EMBL" id="ON529851">
    <property type="protein sequence ID" value="UTC28822.1"/>
    <property type="molecule type" value="Genomic_DNA"/>
</dbReference>
<accession>A0A9E7STW9</accession>
<organism evidence="1 2">
    <name type="scientific">Brevundimonas phage vB_BpoS-Marchewka</name>
    <dbReference type="NCBI Taxonomy" id="2948604"/>
    <lineage>
        <taxon>Viruses</taxon>
        <taxon>Duplodnaviria</taxon>
        <taxon>Heunggongvirae</taxon>
        <taxon>Uroviricota</taxon>
        <taxon>Caudoviricetes</taxon>
        <taxon>Jeanschmidtviridae</taxon>
        <taxon>Marchewkavirus</taxon>
        <taxon>Marchewkavirus marchewka</taxon>
    </lineage>
</organism>
<reference evidence="1" key="1">
    <citation type="submission" date="2022-04" db="EMBL/GenBank/DDBJ databases">
        <authorList>
            <person name="Friedrich I."/>
            <person name="Schneider D."/>
            <person name="Poehlein A."/>
            <person name="Hertel R."/>
            <person name="Daniel R."/>
        </authorList>
    </citation>
    <scope>NUCLEOTIDE SEQUENCE</scope>
</reference>
<name>A0A9E7STW9_9CAUD</name>
<keyword evidence="2" id="KW-1185">Reference proteome</keyword>
<evidence type="ECO:0000313" key="2">
    <source>
        <dbReference type="Proteomes" id="UP001056634"/>
    </source>
</evidence>